<name>A0ABV8QX67_9MICC</name>
<evidence type="ECO:0000259" key="3">
    <source>
        <dbReference type="PROSITE" id="PS50977"/>
    </source>
</evidence>
<evidence type="ECO:0000313" key="4">
    <source>
        <dbReference type="EMBL" id="MFC4264831.1"/>
    </source>
</evidence>
<dbReference type="Pfam" id="PF00440">
    <property type="entry name" value="TetR_N"/>
    <property type="match status" value="1"/>
</dbReference>
<evidence type="ECO:0000313" key="5">
    <source>
        <dbReference type="Proteomes" id="UP001595773"/>
    </source>
</evidence>
<gene>
    <name evidence="4" type="ORF">ACFOW9_04370</name>
</gene>
<dbReference type="InterPro" id="IPR009057">
    <property type="entry name" value="Homeodomain-like_sf"/>
</dbReference>
<dbReference type="RefSeq" id="WP_326832738.1">
    <property type="nucleotide sequence ID" value="NZ_BAABLL010000019.1"/>
</dbReference>
<proteinExistence type="predicted"/>
<keyword evidence="5" id="KW-1185">Reference proteome</keyword>
<dbReference type="Pfam" id="PF17926">
    <property type="entry name" value="TetR_C_21"/>
    <property type="match status" value="1"/>
</dbReference>
<dbReference type="InterPro" id="IPR041467">
    <property type="entry name" value="Sco4008_C"/>
</dbReference>
<dbReference type="InterPro" id="IPR001647">
    <property type="entry name" value="HTH_TetR"/>
</dbReference>
<dbReference type="InterPro" id="IPR050109">
    <property type="entry name" value="HTH-type_TetR-like_transc_reg"/>
</dbReference>
<dbReference type="PANTHER" id="PTHR30328">
    <property type="entry name" value="TRANSCRIPTIONAL REPRESSOR"/>
    <property type="match status" value="1"/>
</dbReference>
<protein>
    <submittedName>
        <fullName evidence="4">TetR family transcriptional regulator</fullName>
    </submittedName>
</protein>
<dbReference type="Gene3D" id="1.10.357.10">
    <property type="entry name" value="Tetracycline Repressor, domain 2"/>
    <property type="match status" value="1"/>
</dbReference>
<dbReference type="SUPFAM" id="SSF48498">
    <property type="entry name" value="Tetracyclin repressor-like, C-terminal domain"/>
    <property type="match status" value="1"/>
</dbReference>
<feature type="domain" description="HTH tetR-type" evidence="3">
    <location>
        <begin position="5"/>
        <end position="65"/>
    </location>
</feature>
<reference evidence="5" key="1">
    <citation type="journal article" date="2019" name="Int. J. Syst. Evol. Microbiol.">
        <title>The Global Catalogue of Microorganisms (GCM) 10K type strain sequencing project: providing services to taxonomists for standard genome sequencing and annotation.</title>
        <authorList>
            <consortium name="The Broad Institute Genomics Platform"/>
            <consortium name="The Broad Institute Genome Sequencing Center for Infectious Disease"/>
            <person name="Wu L."/>
            <person name="Ma J."/>
        </authorList>
    </citation>
    <scope>NUCLEOTIDE SEQUENCE [LARGE SCALE GENOMIC DNA]</scope>
    <source>
        <strain evidence="5">CGMCC 1.10698</strain>
    </source>
</reference>
<dbReference type="PANTHER" id="PTHR30328:SF54">
    <property type="entry name" value="HTH-TYPE TRANSCRIPTIONAL REPRESSOR SCO4008"/>
    <property type="match status" value="1"/>
</dbReference>
<organism evidence="4 5">
    <name type="scientific">Arthrobacter cryoconiti</name>
    <dbReference type="NCBI Taxonomy" id="748907"/>
    <lineage>
        <taxon>Bacteria</taxon>
        <taxon>Bacillati</taxon>
        <taxon>Actinomycetota</taxon>
        <taxon>Actinomycetes</taxon>
        <taxon>Micrococcales</taxon>
        <taxon>Micrococcaceae</taxon>
        <taxon>Arthrobacter</taxon>
    </lineage>
</organism>
<comment type="caution">
    <text evidence="4">The sequence shown here is derived from an EMBL/GenBank/DDBJ whole genome shotgun (WGS) entry which is preliminary data.</text>
</comment>
<dbReference type="Proteomes" id="UP001595773">
    <property type="component" value="Unassembled WGS sequence"/>
</dbReference>
<evidence type="ECO:0000256" key="1">
    <source>
        <dbReference type="ARBA" id="ARBA00023125"/>
    </source>
</evidence>
<dbReference type="PRINTS" id="PR00455">
    <property type="entry name" value="HTHTETR"/>
</dbReference>
<sequence>MSKAVETRQRILAAATEEFATHGIAGARIDRIVSASGASKPMLYAYYGSKEQLFDTVFTAHVIANSGRVPFTASDLPGYAVRLYDDYLSDPALLRLVAWKRLERVPDAYLYAGLEENDAAHLRDIAQQQREGRIHANLEPIDVWSLLISATSTWAQASVTEIAKVNDSEAVHRRRRLALAFMVRSGLCSLPQDEAQSQPPPAGTDSRHL</sequence>
<dbReference type="EMBL" id="JBHSCQ010000005">
    <property type="protein sequence ID" value="MFC4264831.1"/>
    <property type="molecule type" value="Genomic_DNA"/>
</dbReference>
<keyword evidence="1 2" id="KW-0238">DNA-binding</keyword>
<dbReference type="PROSITE" id="PS50977">
    <property type="entry name" value="HTH_TETR_2"/>
    <property type="match status" value="1"/>
</dbReference>
<dbReference type="InterPro" id="IPR036271">
    <property type="entry name" value="Tet_transcr_reg_TetR-rel_C_sf"/>
</dbReference>
<feature type="DNA-binding region" description="H-T-H motif" evidence="2">
    <location>
        <begin position="28"/>
        <end position="47"/>
    </location>
</feature>
<accession>A0ABV8QX67</accession>
<dbReference type="SUPFAM" id="SSF46689">
    <property type="entry name" value="Homeodomain-like"/>
    <property type="match status" value="1"/>
</dbReference>
<evidence type="ECO:0000256" key="2">
    <source>
        <dbReference type="PROSITE-ProRule" id="PRU00335"/>
    </source>
</evidence>